<dbReference type="InterPro" id="IPR038726">
    <property type="entry name" value="PDDEXK_AddAB-type"/>
</dbReference>
<evidence type="ECO:0000256" key="6">
    <source>
        <dbReference type="ARBA" id="ARBA00022839"/>
    </source>
</evidence>
<sequence length="1119" mass="121099">MSSAVADQAPVQVRHDADAIADALGQHRPTPEQRAVIEAPLAPLLVVAGAGSGKTETMSARVVWLVANELVRPEEVLGLTFTRKAAGELAERIGRRLRRLERVGLWTPHVDDDGTPGLGDSPTVSTYHAYAGRIVREHGLRLGVEPDSRMLSEAASWQLAHAVVTAYDGPVDALERTERTITADVVDLAGQLAEHLRTPEELLAHDLRLVEAIDALPFGAGLRSLGEDVKKLRDTALSRTQVVPMLQRYAELKRERSALDFADQMSVAARLAQAFPVVGQRERQQFRAVLLDEFQDTSEAQLVLLESLFAAEGERVPVTAVGDPHQSIYGWRGASATTLAAFRDRFRDADGPARVVPLSTSWRNDTAVLDAANHAAGPLRDASLVPVTTLRPRPGAGEGAVLAERHLTAADEARAVAAWVRGRWFDDEGHRTGAAAAVLCRKRSQFPAVAEALSAAGLPVEVVGIGGLLTTPEVNDLVSLLWVVQDPSRGDRLMRLLVGPAVRLGPADLDGLAAWSRELLRRGAPETSGRQVDIAGDSREQASLAEAVDELPDADWRGPDDERVSEAALRRLRRLRSVIRRMRSLTGLPLTELVHEGEQALGLDIEVLARPEHTPATARVHLDAFADVSAGFAASADRPTLGGLLEWLDAAESEERGLDQGYLEVEHDAVQVLTVHAAKGLEWDAVAVPGLSEAVFPAHNGGSQWCADPPGWRISSQGSPGQPASWALNDKAWVSGVSELPYALRGDREGLPVLEWSTAPDVKELRGRISAFFAEGGQWAIAEERRLAYVALTRARSALLLTAPVWDTTTSPRVTSRFLTELVDAGLVERGTWVEPPVVEDGVKPENPTLAELPTAVWPHDPLGRRREQLADGADAVRAALETVPDQGALPLDEHDDEIFVLLAERAQQQAPRDPVVTVPRHLSASAVVALASDPVAFARQLRRPMPTPPAIAARRGTAFHAWVEQHFAQAALVDITELPGAADDDPAPDEQLPAMKQHFLDSEWAGQQPLELEVAVETVIDGIAVRGRIDAVFPDREIDDATTGFVIVDWKTGRAPSGADARIRTLQLAAYRVAYARLRDVPVDRVRAAFFYAADGVTVWPDLPDESDLVELLRTIPG</sequence>
<comment type="catalytic activity">
    <reaction evidence="11">
        <text>Couples ATP hydrolysis with the unwinding of duplex DNA by translocating in the 3'-5' direction.</text>
        <dbReference type="EC" id="5.6.2.4"/>
    </reaction>
</comment>
<reference evidence="17 18" key="1">
    <citation type="submission" date="2019-06" db="EMBL/GenBank/DDBJ databases">
        <title>Sequencing the genomes of 1000 actinobacteria strains.</title>
        <authorList>
            <person name="Klenk H.-P."/>
        </authorList>
    </citation>
    <scope>NUCLEOTIDE SEQUENCE [LARGE SCALE GENOMIC DNA]</scope>
    <source>
        <strain evidence="17 18">DSM 24617</strain>
    </source>
</reference>
<dbReference type="PROSITE" id="PS51217">
    <property type="entry name" value="UVRD_HELICASE_CTER"/>
    <property type="match status" value="1"/>
</dbReference>
<dbReference type="Gene3D" id="3.40.50.300">
    <property type="entry name" value="P-loop containing nucleotide triphosphate hydrolases"/>
    <property type="match status" value="4"/>
</dbReference>
<dbReference type="GO" id="GO:0003677">
    <property type="term" value="F:DNA binding"/>
    <property type="evidence" value="ECO:0007669"/>
    <property type="project" value="UniProtKB-KW"/>
</dbReference>
<dbReference type="GO" id="GO:0033202">
    <property type="term" value="C:DNA helicase complex"/>
    <property type="evidence" value="ECO:0007669"/>
    <property type="project" value="TreeGrafter"/>
</dbReference>
<dbReference type="Proteomes" id="UP000318336">
    <property type="component" value="Unassembled WGS sequence"/>
</dbReference>
<dbReference type="GO" id="GO:0005829">
    <property type="term" value="C:cytosol"/>
    <property type="evidence" value="ECO:0007669"/>
    <property type="project" value="TreeGrafter"/>
</dbReference>
<organism evidence="17 18">
    <name type="scientific">Barrientosiimonas humi</name>
    <dbReference type="NCBI Taxonomy" id="999931"/>
    <lineage>
        <taxon>Bacteria</taxon>
        <taxon>Bacillati</taxon>
        <taxon>Actinomycetota</taxon>
        <taxon>Actinomycetes</taxon>
        <taxon>Micrococcales</taxon>
        <taxon>Dermacoccaceae</taxon>
        <taxon>Barrientosiimonas</taxon>
    </lineage>
</organism>
<evidence type="ECO:0000256" key="3">
    <source>
        <dbReference type="ARBA" id="ARBA00022763"/>
    </source>
</evidence>
<evidence type="ECO:0000256" key="11">
    <source>
        <dbReference type="ARBA" id="ARBA00034617"/>
    </source>
</evidence>
<keyword evidence="4 14" id="KW-0378">Hydrolase</keyword>
<evidence type="ECO:0000256" key="8">
    <source>
        <dbReference type="ARBA" id="ARBA00023125"/>
    </source>
</evidence>
<keyword evidence="2 14" id="KW-0547">Nucleotide-binding</keyword>
<dbReference type="EMBL" id="VFOK01000001">
    <property type="protein sequence ID" value="TQL32387.1"/>
    <property type="molecule type" value="Genomic_DNA"/>
</dbReference>
<dbReference type="InterPro" id="IPR000212">
    <property type="entry name" value="DNA_helicase_UvrD/REP"/>
</dbReference>
<evidence type="ECO:0000313" key="17">
    <source>
        <dbReference type="EMBL" id="TQL32387.1"/>
    </source>
</evidence>
<comment type="catalytic activity">
    <reaction evidence="13">
        <text>ATP + H2O = ADP + phosphate + H(+)</text>
        <dbReference type="Rhea" id="RHEA:13065"/>
        <dbReference type="ChEBI" id="CHEBI:15377"/>
        <dbReference type="ChEBI" id="CHEBI:15378"/>
        <dbReference type="ChEBI" id="CHEBI:30616"/>
        <dbReference type="ChEBI" id="CHEBI:43474"/>
        <dbReference type="ChEBI" id="CHEBI:456216"/>
        <dbReference type="EC" id="5.6.2.4"/>
    </reaction>
</comment>
<dbReference type="InterPro" id="IPR027417">
    <property type="entry name" value="P-loop_NTPase"/>
</dbReference>
<dbReference type="EC" id="5.6.2.4" evidence="12"/>
<keyword evidence="8" id="KW-0238">DNA-binding</keyword>
<keyword evidence="6" id="KW-0269">Exonuclease</keyword>
<dbReference type="GO" id="GO:0005524">
    <property type="term" value="F:ATP binding"/>
    <property type="evidence" value="ECO:0007669"/>
    <property type="project" value="UniProtKB-UniRule"/>
</dbReference>
<dbReference type="GO" id="GO:0004527">
    <property type="term" value="F:exonuclease activity"/>
    <property type="evidence" value="ECO:0007669"/>
    <property type="project" value="UniProtKB-KW"/>
</dbReference>
<keyword evidence="5 14" id="KW-0347">Helicase</keyword>
<evidence type="ECO:0000256" key="1">
    <source>
        <dbReference type="ARBA" id="ARBA00022722"/>
    </source>
</evidence>
<dbReference type="InterPro" id="IPR014017">
    <property type="entry name" value="DNA_helicase_UvrD-like_C"/>
</dbReference>
<feature type="domain" description="UvrD-like helicase C-terminal" evidence="16">
    <location>
        <begin position="366"/>
        <end position="680"/>
    </location>
</feature>
<evidence type="ECO:0000256" key="5">
    <source>
        <dbReference type="ARBA" id="ARBA00022806"/>
    </source>
</evidence>
<dbReference type="CDD" id="cd17932">
    <property type="entry name" value="DEXQc_UvrD"/>
    <property type="match status" value="1"/>
</dbReference>
<evidence type="ECO:0000256" key="12">
    <source>
        <dbReference type="ARBA" id="ARBA00034808"/>
    </source>
</evidence>
<keyword evidence="3" id="KW-0227">DNA damage</keyword>
<keyword evidence="9" id="KW-0234">DNA repair</keyword>
<dbReference type="Pfam" id="PF00580">
    <property type="entry name" value="UvrD-helicase"/>
    <property type="match status" value="1"/>
</dbReference>
<keyword evidence="1" id="KW-0540">Nuclease</keyword>
<evidence type="ECO:0000256" key="4">
    <source>
        <dbReference type="ARBA" id="ARBA00022801"/>
    </source>
</evidence>
<dbReference type="Pfam" id="PF13361">
    <property type="entry name" value="UvrD_C"/>
    <property type="match status" value="1"/>
</dbReference>
<dbReference type="Gene3D" id="1.10.486.10">
    <property type="entry name" value="PCRA, domain 4"/>
    <property type="match status" value="1"/>
</dbReference>
<feature type="binding site" evidence="14">
    <location>
        <begin position="48"/>
        <end position="55"/>
    </location>
    <ligand>
        <name>ATP</name>
        <dbReference type="ChEBI" id="CHEBI:30616"/>
    </ligand>
</feature>
<evidence type="ECO:0000313" key="18">
    <source>
        <dbReference type="Proteomes" id="UP000318336"/>
    </source>
</evidence>
<protein>
    <recommendedName>
        <fullName evidence="12">DNA 3'-5' helicase</fullName>
        <ecNumber evidence="12">5.6.2.4</ecNumber>
    </recommendedName>
</protein>
<dbReference type="PANTHER" id="PTHR11070:SF55">
    <property type="entry name" value="DNA 3'-5' HELICASE"/>
    <property type="match status" value="1"/>
</dbReference>
<dbReference type="GO" id="GO:0000725">
    <property type="term" value="P:recombinational repair"/>
    <property type="evidence" value="ECO:0007669"/>
    <property type="project" value="TreeGrafter"/>
</dbReference>
<dbReference type="PANTHER" id="PTHR11070">
    <property type="entry name" value="UVRD / RECB / PCRA DNA HELICASE FAMILY MEMBER"/>
    <property type="match status" value="1"/>
</dbReference>
<evidence type="ECO:0000256" key="2">
    <source>
        <dbReference type="ARBA" id="ARBA00022741"/>
    </source>
</evidence>
<gene>
    <name evidence="17" type="ORF">FB554_0511</name>
</gene>
<evidence type="ECO:0000256" key="9">
    <source>
        <dbReference type="ARBA" id="ARBA00023204"/>
    </source>
</evidence>
<accession>A0A542X969</accession>
<dbReference type="InterPro" id="IPR011604">
    <property type="entry name" value="PDDEXK-like_dom_sf"/>
</dbReference>
<evidence type="ECO:0000256" key="14">
    <source>
        <dbReference type="PROSITE-ProRule" id="PRU00560"/>
    </source>
</evidence>
<feature type="domain" description="UvrD-like helicase ATP-binding" evidence="15">
    <location>
        <begin position="27"/>
        <end position="365"/>
    </location>
</feature>
<dbReference type="GO" id="GO:0043138">
    <property type="term" value="F:3'-5' DNA helicase activity"/>
    <property type="evidence" value="ECO:0007669"/>
    <property type="project" value="UniProtKB-EC"/>
</dbReference>
<dbReference type="AlphaFoldDB" id="A0A542X969"/>
<evidence type="ECO:0000256" key="10">
    <source>
        <dbReference type="ARBA" id="ARBA00023235"/>
    </source>
</evidence>
<dbReference type="Gene3D" id="3.90.320.10">
    <property type="match status" value="1"/>
</dbReference>
<dbReference type="SUPFAM" id="SSF52540">
    <property type="entry name" value="P-loop containing nucleoside triphosphate hydrolases"/>
    <property type="match status" value="1"/>
</dbReference>
<keyword evidence="18" id="KW-1185">Reference proteome</keyword>
<keyword evidence="7 14" id="KW-0067">ATP-binding</keyword>
<keyword evidence="10" id="KW-0413">Isomerase</keyword>
<evidence type="ECO:0000256" key="7">
    <source>
        <dbReference type="ARBA" id="ARBA00022840"/>
    </source>
</evidence>
<dbReference type="InterPro" id="IPR014016">
    <property type="entry name" value="UvrD-like_ATP-bd"/>
</dbReference>
<evidence type="ECO:0000259" key="16">
    <source>
        <dbReference type="PROSITE" id="PS51217"/>
    </source>
</evidence>
<comment type="caution">
    <text evidence="17">The sequence shown here is derived from an EMBL/GenBank/DDBJ whole genome shotgun (WGS) entry which is preliminary data.</text>
</comment>
<dbReference type="Pfam" id="PF12705">
    <property type="entry name" value="PDDEXK_1"/>
    <property type="match status" value="1"/>
</dbReference>
<dbReference type="RefSeq" id="WP_170206755.1">
    <property type="nucleotide sequence ID" value="NZ_CAJTBP010000001.1"/>
</dbReference>
<evidence type="ECO:0000256" key="13">
    <source>
        <dbReference type="ARBA" id="ARBA00048988"/>
    </source>
</evidence>
<dbReference type="PROSITE" id="PS51198">
    <property type="entry name" value="UVRD_HELICASE_ATP_BIND"/>
    <property type="match status" value="1"/>
</dbReference>
<evidence type="ECO:0000259" key="15">
    <source>
        <dbReference type="PROSITE" id="PS51198"/>
    </source>
</evidence>
<name>A0A542X969_9MICO</name>
<proteinExistence type="predicted"/>